<dbReference type="InterPro" id="IPR014721">
    <property type="entry name" value="Ribsml_uS5_D2-typ_fold_subgr"/>
</dbReference>
<dbReference type="PANTHER" id="PTHR33992:SF1">
    <property type="entry name" value="RIBONUCLEASE P PROTEIN COMPONENT"/>
    <property type="match status" value="1"/>
</dbReference>
<evidence type="ECO:0000313" key="7">
    <source>
        <dbReference type="EMBL" id="OEO28720.1"/>
    </source>
</evidence>
<comment type="caution">
    <text evidence="7">The sequence shown here is derived from an EMBL/GenBank/DDBJ whole genome shotgun (WGS) entry which is preliminary data.</text>
</comment>
<name>A0A1E5XJF0_9HYPH</name>
<keyword evidence="2" id="KW-0540">Nuclease</keyword>
<dbReference type="EMBL" id="LAJE02000362">
    <property type="protein sequence ID" value="OEO28720.1"/>
    <property type="molecule type" value="Genomic_DNA"/>
</dbReference>
<dbReference type="GO" id="GO:0042781">
    <property type="term" value="F:3'-tRNA processing endoribonuclease activity"/>
    <property type="evidence" value="ECO:0007669"/>
    <property type="project" value="TreeGrafter"/>
</dbReference>
<protein>
    <recommendedName>
        <fullName evidence="6">Ribonuclease P protein component</fullName>
        <ecNumber evidence="6">3.1.26.5</ecNumber>
    </recommendedName>
</protein>
<dbReference type="InterPro" id="IPR020568">
    <property type="entry name" value="Ribosomal_Su5_D2-typ_SF"/>
</dbReference>
<gene>
    <name evidence="7" type="ORF">VW23_003520</name>
</gene>
<dbReference type="InterPro" id="IPR000100">
    <property type="entry name" value="RNase_P"/>
</dbReference>
<evidence type="ECO:0000256" key="3">
    <source>
        <dbReference type="ARBA" id="ARBA00022759"/>
    </source>
</evidence>
<dbReference type="GO" id="GO:0030677">
    <property type="term" value="C:ribonuclease P complex"/>
    <property type="evidence" value="ECO:0007669"/>
    <property type="project" value="TreeGrafter"/>
</dbReference>
<sequence>MRRLKNRSEFLKAARGQRVGRAAFSLQANARDLDQPGIGFTVTKQVGNSPQRNRIRRRLRAAAKACARGFEPQHDYVLVGRREALSISYGQLVNDLAAAISKVHLKKKS</sequence>
<evidence type="ECO:0000256" key="6">
    <source>
        <dbReference type="NCBIfam" id="TIGR00188"/>
    </source>
</evidence>
<dbReference type="EC" id="3.1.26.5" evidence="6"/>
<proteinExistence type="predicted"/>
<keyword evidence="3" id="KW-0255">Endonuclease</keyword>
<dbReference type="PANTHER" id="PTHR33992">
    <property type="entry name" value="RIBONUCLEASE P PROTEIN COMPONENT"/>
    <property type="match status" value="1"/>
</dbReference>
<organism evidence="7 8">
    <name type="scientific">Devosia insulae DS-56</name>
    <dbReference type="NCBI Taxonomy" id="1116389"/>
    <lineage>
        <taxon>Bacteria</taxon>
        <taxon>Pseudomonadati</taxon>
        <taxon>Pseudomonadota</taxon>
        <taxon>Alphaproteobacteria</taxon>
        <taxon>Hyphomicrobiales</taxon>
        <taxon>Devosiaceae</taxon>
        <taxon>Devosia</taxon>
    </lineage>
</organism>
<evidence type="ECO:0000313" key="8">
    <source>
        <dbReference type="Proteomes" id="UP000095463"/>
    </source>
</evidence>
<keyword evidence="1" id="KW-0819">tRNA processing</keyword>
<keyword evidence="5" id="KW-0694">RNA-binding</keyword>
<dbReference type="Pfam" id="PF00825">
    <property type="entry name" value="Ribonuclease_P"/>
    <property type="match status" value="1"/>
</dbReference>
<dbReference type="AlphaFoldDB" id="A0A1E5XJF0"/>
<dbReference type="GO" id="GO:0004526">
    <property type="term" value="F:ribonuclease P activity"/>
    <property type="evidence" value="ECO:0007669"/>
    <property type="project" value="UniProtKB-UniRule"/>
</dbReference>
<dbReference type="Gene3D" id="3.30.230.10">
    <property type="match status" value="1"/>
</dbReference>
<evidence type="ECO:0000256" key="4">
    <source>
        <dbReference type="ARBA" id="ARBA00022801"/>
    </source>
</evidence>
<dbReference type="OrthoDB" id="9810867at2"/>
<keyword evidence="4" id="KW-0378">Hydrolase</keyword>
<dbReference type="GO" id="GO:0000049">
    <property type="term" value="F:tRNA binding"/>
    <property type="evidence" value="ECO:0007669"/>
    <property type="project" value="InterPro"/>
</dbReference>
<evidence type="ECO:0000256" key="2">
    <source>
        <dbReference type="ARBA" id="ARBA00022722"/>
    </source>
</evidence>
<evidence type="ECO:0000256" key="1">
    <source>
        <dbReference type="ARBA" id="ARBA00022694"/>
    </source>
</evidence>
<accession>A0A1E5XJF0</accession>
<dbReference type="SUPFAM" id="SSF54211">
    <property type="entry name" value="Ribosomal protein S5 domain 2-like"/>
    <property type="match status" value="1"/>
</dbReference>
<evidence type="ECO:0000256" key="5">
    <source>
        <dbReference type="ARBA" id="ARBA00022884"/>
    </source>
</evidence>
<reference evidence="7 8" key="1">
    <citation type="journal article" date="2015" name="Genome Announc.">
        <title>Genome Assemblies of Three Soil-Associated Devosia species: D. insulae, D. limi, and D. soli.</title>
        <authorList>
            <person name="Hassan Y.I."/>
            <person name="Lepp D."/>
            <person name="Zhou T."/>
        </authorList>
    </citation>
    <scope>NUCLEOTIDE SEQUENCE [LARGE SCALE GENOMIC DNA]</scope>
    <source>
        <strain evidence="7 8">DS-56</strain>
    </source>
</reference>
<dbReference type="NCBIfam" id="TIGR00188">
    <property type="entry name" value="rnpA"/>
    <property type="match status" value="1"/>
</dbReference>
<dbReference type="Proteomes" id="UP000095463">
    <property type="component" value="Unassembled WGS sequence"/>
</dbReference>
<keyword evidence="8" id="KW-1185">Reference proteome</keyword>